<evidence type="ECO:0000313" key="2">
    <source>
        <dbReference type="Proteomes" id="UP000828390"/>
    </source>
</evidence>
<reference evidence="1" key="2">
    <citation type="submission" date="2020-11" db="EMBL/GenBank/DDBJ databases">
        <authorList>
            <person name="McCartney M.A."/>
            <person name="Auch B."/>
            <person name="Kono T."/>
            <person name="Mallez S."/>
            <person name="Becker A."/>
            <person name="Gohl D.M."/>
            <person name="Silverstein K.A.T."/>
            <person name="Koren S."/>
            <person name="Bechman K.B."/>
            <person name="Herman A."/>
            <person name="Abrahante J.E."/>
            <person name="Garbe J."/>
        </authorList>
    </citation>
    <scope>NUCLEOTIDE SEQUENCE</scope>
    <source>
        <strain evidence="1">Duluth1</strain>
        <tissue evidence="1">Whole animal</tissue>
    </source>
</reference>
<name>A0A9D4EC92_DREPO</name>
<reference evidence="1" key="1">
    <citation type="journal article" date="2019" name="bioRxiv">
        <title>The Genome of the Zebra Mussel, Dreissena polymorpha: A Resource for Invasive Species Research.</title>
        <authorList>
            <person name="McCartney M.A."/>
            <person name="Auch B."/>
            <person name="Kono T."/>
            <person name="Mallez S."/>
            <person name="Zhang Y."/>
            <person name="Obille A."/>
            <person name="Becker A."/>
            <person name="Abrahante J.E."/>
            <person name="Garbe J."/>
            <person name="Badalamenti J.P."/>
            <person name="Herman A."/>
            <person name="Mangelson H."/>
            <person name="Liachko I."/>
            <person name="Sullivan S."/>
            <person name="Sone E.D."/>
            <person name="Koren S."/>
            <person name="Silverstein K.A.T."/>
            <person name="Beckman K.B."/>
            <person name="Gohl D.M."/>
        </authorList>
    </citation>
    <scope>NUCLEOTIDE SEQUENCE</scope>
    <source>
        <strain evidence="1">Duluth1</strain>
        <tissue evidence="1">Whole animal</tissue>
    </source>
</reference>
<organism evidence="1 2">
    <name type="scientific">Dreissena polymorpha</name>
    <name type="common">Zebra mussel</name>
    <name type="synonym">Mytilus polymorpha</name>
    <dbReference type="NCBI Taxonomy" id="45954"/>
    <lineage>
        <taxon>Eukaryota</taxon>
        <taxon>Metazoa</taxon>
        <taxon>Spiralia</taxon>
        <taxon>Lophotrochozoa</taxon>
        <taxon>Mollusca</taxon>
        <taxon>Bivalvia</taxon>
        <taxon>Autobranchia</taxon>
        <taxon>Heteroconchia</taxon>
        <taxon>Euheterodonta</taxon>
        <taxon>Imparidentia</taxon>
        <taxon>Neoheterodontei</taxon>
        <taxon>Myida</taxon>
        <taxon>Dreissenoidea</taxon>
        <taxon>Dreissenidae</taxon>
        <taxon>Dreissena</taxon>
    </lineage>
</organism>
<proteinExistence type="predicted"/>
<comment type="caution">
    <text evidence="1">The sequence shown here is derived from an EMBL/GenBank/DDBJ whole genome shotgun (WGS) entry which is preliminary data.</text>
</comment>
<dbReference type="AlphaFoldDB" id="A0A9D4EC92"/>
<gene>
    <name evidence="1" type="ORF">DPMN_178513</name>
</gene>
<dbReference type="EMBL" id="JAIWYP010000009">
    <property type="protein sequence ID" value="KAH3777076.1"/>
    <property type="molecule type" value="Genomic_DNA"/>
</dbReference>
<evidence type="ECO:0000313" key="1">
    <source>
        <dbReference type="EMBL" id="KAH3777076.1"/>
    </source>
</evidence>
<accession>A0A9D4EC92</accession>
<protein>
    <submittedName>
        <fullName evidence="1">Uncharacterized protein</fullName>
    </submittedName>
</protein>
<keyword evidence="2" id="KW-1185">Reference proteome</keyword>
<dbReference type="Proteomes" id="UP000828390">
    <property type="component" value="Unassembled WGS sequence"/>
</dbReference>
<sequence>MESASQLDSYPWDPGGEPFTQSCRVLAGSFSQHPLKLQQELIHAAYFTRPHERFPAEVVNVVAMLAEPRGDDAAHPGVYHEKRRQPVRCDSHRACCPVDQPWKWMVPNVRQFRISRMGTTNHNQTNGRLLFRAEEPGSGERFQQ</sequence>